<gene>
    <name evidence="1" type="ORF">ZHAS_00015965</name>
</gene>
<accession>A0A084WCG3</accession>
<protein>
    <submittedName>
        <fullName evidence="1 2">Outer membrane lipoprotein carrier protein LolA</fullName>
    </submittedName>
</protein>
<organism evidence="1">
    <name type="scientific">Anopheles sinensis</name>
    <name type="common">Mosquito</name>
    <dbReference type="NCBI Taxonomy" id="74873"/>
    <lineage>
        <taxon>Eukaryota</taxon>
        <taxon>Metazoa</taxon>
        <taxon>Ecdysozoa</taxon>
        <taxon>Arthropoda</taxon>
        <taxon>Hexapoda</taxon>
        <taxon>Insecta</taxon>
        <taxon>Pterygota</taxon>
        <taxon>Neoptera</taxon>
        <taxon>Endopterygota</taxon>
        <taxon>Diptera</taxon>
        <taxon>Nematocera</taxon>
        <taxon>Culicoidea</taxon>
        <taxon>Culicidae</taxon>
        <taxon>Anophelinae</taxon>
        <taxon>Anopheles</taxon>
    </lineage>
</organism>
<dbReference type="VEuPathDB" id="VectorBase:ASIC015965"/>
<dbReference type="EMBL" id="KE525335">
    <property type="protein sequence ID" value="KFB47907.1"/>
    <property type="molecule type" value="Genomic_DNA"/>
</dbReference>
<reference evidence="1 3" key="1">
    <citation type="journal article" date="2014" name="BMC Genomics">
        <title>Genome sequence of Anopheles sinensis provides insight into genetics basis of mosquito competence for malaria parasites.</title>
        <authorList>
            <person name="Zhou D."/>
            <person name="Zhang D."/>
            <person name="Ding G."/>
            <person name="Shi L."/>
            <person name="Hou Q."/>
            <person name="Ye Y."/>
            <person name="Xu Y."/>
            <person name="Zhou H."/>
            <person name="Xiong C."/>
            <person name="Li S."/>
            <person name="Yu J."/>
            <person name="Hong S."/>
            <person name="Yu X."/>
            <person name="Zou P."/>
            <person name="Chen C."/>
            <person name="Chang X."/>
            <person name="Wang W."/>
            <person name="Lv Y."/>
            <person name="Sun Y."/>
            <person name="Ma L."/>
            <person name="Shen B."/>
            <person name="Zhu C."/>
        </authorList>
    </citation>
    <scope>NUCLEOTIDE SEQUENCE [LARGE SCALE GENOMIC DNA]</scope>
</reference>
<evidence type="ECO:0000313" key="1">
    <source>
        <dbReference type="EMBL" id="KFB47907.1"/>
    </source>
</evidence>
<name>A0A084WCG3_ANOSI</name>
<reference evidence="2" key="2">
    <citation type="submission" date="2020-05" db="UniProtKB">
        <authorList>
            <consortium name="EnsemblMetazoa"/>
        </authorList>
    </citation>
    <scope>IDENTIFICATION</scope>
</reference>
<evidence type="ECO:0000313" key="2">
    <source>
        <dbReference type="EnsemblMetazoa" id="ASIC015965-PA"/>
    </source>
</evidence>
<keyword evidence="3" id="KW-1185">Reference proteome</keyword>
<evidence type="ECO:0000313" key="3">
    <source>
        <dbReference type="Proteomes" id="UP000030765"/>
    </source>
</evidence>
<dbReference type="Proteomes" id="UP000030765">
    <property type="component" value="Unassembled WGS sequence"/>
</dbReference>
<dbReference type="EnsemblMetazoa" id="ASIC015965-RA">
    <property type="protein sequence ID" value="ASIC015965-PA"/>
    <property type="gene ID" value="ASIC015965"/>
</dbReference>
<proteinExistence type="predicted"/>
<dbReference type="AlphaFoldDB" id="A0A084WCG3"/>
<keyword evidence="1" id="KW-0449">Lipoprotein</keyword>
<dbReference type="EMBL" id="ATLV01022667">
    <property type="status" value="NOT_ANNOTATED_CDS"/>
    <property type="molecule type" value="Genomic_DNA"/>
</dbReference>
<sequence length="126" mass="13588">MPCWNSTLEGIPISASGLIPISISKRNDGVINLDSFAHPQPRRYHGCPSEKRGKCLPVVPTYGVEGSVDSVPLLRLTPPQGVPWVKGGDSLQYLAQRSAGDQLQPQKLALWTATDRGITLADAVQE</sequence>